<dbReference type="Gene3D" id="2.30.42.10">
    <property type="match status" value="1"/>
</dbReference>
<evidence type="ECO:0000256" key="4">
    <source>
        <dbReference type="ARBA" id="ARBA00022825"/>
    </source>
</evidence>
<dbReference type="Gene3D" id="3.90.226.10">
    <property type="entry name" value="2-enoyl-CoA Hydratase, Chain A, domain 1"/>
    <property type="match status" value="1"/>
</dbReference>
<dbReference type="EMBL" id="JACEIB010000001">
    <property type="protein sequence ID" value="MBA2932831.1"/>
    <property type="molecule type" value="Genomic_DNA"/>
</dbReference>
<name>A0A838L0G4_9SPHN</name>
<dbReference type="GO" id="GO:0008236">
    <property type="term" value="F:serine-type peptidase activity"/>
    <property type="evidence" value="ECO:0007669"/>
    <property type="project" value="UniProtKB-KW"/>
</dbReference>
<dbReference type="InterPro" id="IPR041489">
    <property type="entry name" value="PDZ_6"/>
</dbReference>
<dbReference type="NCBIfam" id="TIGR00225">
    <property type="entry name" value="prc"/>
    <property type="match status" value="1"/>
</dbReference>
<dbReference type="GO" id="GO:0030288">
    <property type="term" value="C:outer membrane-bounded periplasmic space"/>
    <property type="evidence" value="ECO:0007669"/>
    <property type="project" value="TreeGrafter"/>
</dbReference>
<dbReference type="SUPFAM" id="SSF50156">
    <property type="entry name" value="PDZ domain-like"/>
    <property type="match status" value="1"/>
</dbReference>
<evidence type="ECO:0000256" key="3">
    <source>
        <dbReference type="ARBA" id="ARBA00022801"/>
    </source>
</evidence>
<keyword evidence="2 5" id="KW-0645">Protease</keyword>
<comment type="similarity">
    <text evidence="1 5">Belongs to the peptidase S41A family.</text>
</comment>
<dbReference type="CDD" id="cd07560">
    <property type="entry name" value="Peptidase_S41_CPP"/>
    <property type="match status" value="1"/>
</dbReference>
<feature type="compositionally biased region" description="Basic and acidic residues" evidence="6">
    <location>
        <begin position="372"/>
        <end position="382"/>
    </location>
</feature>
<dbReference type="PANTHER" id="PTHR32060:SF30">
    <property type="entry name" value="CARBOXY-TERMINAL PROCESSING PROTEASE CTPA"/>
    <property type="match status" value="1"/>
</dbReference>
<dbReference type="InterPro" id="IPR029045">
    <property type="entry name" value="ClpP/crotonase-like_dom_sf"/>
</dbReference>
<evidence type="ECO:0000256" key="6">
    <source>
        <dbReference type="SAM" id="MobiDB-lite"/>
    </source>
</evidence>
<evidence type="ECO:0000256" key="7">
    <source>
        <dbReference type="SAM" id="SignalP"/>
    </source>
</evidence>
<dbReference type="CDD" id="cd06782">
    <property type="entry name" value="cpPDZ_CPP-like"/>
    <property type="match status" value="1"/>
</dbReference>
<feature type="chain" id="PRO_5032891287" evidence="7">
    <location>
        <begin position="25"/>
        <end position="461"/>
    </location>
</feature>
<keyword evidence="7" id="KW-0732">Signal</keyword>
<evidence type="ECO:0000313" key="9">
    <source>
        <dbReference type="EMBL" id="MBA2932831.1"/>
    </source>
</evidence>
<organism evidence="9 10">
    <name type="scientific">Sphingomonas chungangi</name>
    <dbReference type="NCBI Taxonomy" id="2683589"/>
    <lineage>
        <taxon>Bacteria</taxon>
        <taxon>Pseudomonadati</taxon>
        <taxon>Pseudomonadota</taxon>
        <taxon>Alphaproteobacteria</taxon>
        <taxon>Sphingomonadales</taxon>
        <taxon>Sphingomonadaceae</taxon>
        <taxon>Sphingomonas</taxon>
    </lineage>
</organism>
<dbReference type="GO" id="GO:0004175">
    <property type="term" value="F:endopeptidase activity"/>
    <property type="evidence" value="ECO:0007669"/>
    <property type="project" value="TreeGrafter"/>
</dbReference>
<dbReference type="GO" id="GO:0007165">
    <property type="term" value="P:signal transduction"/>
    <property type="evidence" value="ECO:0007669"/>
    <property type="project" value="TreeGrafter"/>
</dbReference>
<dbReference type="Gene3D" id="3.30.750.44">
    <property type="match status" value="1"/>
</dbReference>
<evidence type="ECO:0000256" key="2">
    <source>
        <dbReference type="ARBA" id="ARBA00022670"/>
    </source>
</evidence>
<dbReference type="SUPFAM" id="SSF52096">
    <property type="entry name" value="ClpP/crotonase"/>
    <property type="match status" value="1"/>
</dbReference>
<dbReference type="InterPro" id="IPR004447">
    <property type="entry name" value="Peptidase_S41A"/>
</dbReference>
<dbReference type="InterPro" id="IPR055210">
    <property type="entry name" value="CtpA/B_N"/>
</dbReference>
<evidence type="ECO:0000256" key="5">
    <source>
        <dbReference type="RuleBase" id="RU004404"/>
    </source>
</evidence>
<reference evidence="9 10" key="1">
    <citation type="submission" date="2020-07" db="EMBL/GenBank/DDBJ databases">
        <authorList>
            <person name="Sun Q."/>
        </authorList>
    </citation>
    <scope>NUCLEOTIDE SEQUENCE [LARGE SCALE GENOMIC DNA]</scope>
    <source>
        <strain evidence="9 10">CGMCC 1.13654</strain>
    </source>
</reference>
<sequence length="461" mass="49850">MPKSLLRTLGLLAAGAAIPTTMMAVQNARAAESTAQDNDTYKQLDQFMNVFQKVRADYVDKTTDKDLIKGAIDGMLASLDPHSSYMDAHDFQQMKLTTDGNYGGLGLTVQAEDGVVKVVTPTEDTPAWKAGIKSGDYITHINGKLIYGSTLDEAVDQMRGDPGTKITLTIVRPGRDKPFDVTLTRENIVIKPVKWKVTDNIGIININSFSKQTGADTRAAIAGIDKALGHKPTGYIIDLRDDPGGLLDQAIETADAFLDHGEIVSQRGREKDDIERYYAKPGDDAHGLPIIVLVNAGSASAAEIVAGALQDQRRAVVMGERSFGKGSVQTLLPLTDDTALRLTTARYYTPSGRSVQEGGIQPDISVPQLSDPDYKDRPKFREDDLRRHLINEAKVDDSVLEADSKTDPRFAATADQLKKQGVNDYQLSYALQTLSRLAPAGSGTRVAQALPPTSADIPVAN</sequence>
<evidence type="ECO:0000313" key="10">
    <source>
        <dbReference type="Proteomes" id="UP000570166"/>
    </source>
</evidence>
<dbReference type="InterPro" id="IPR001478">
    <property type="entry name" value="PDZ"/>
</dbReference>
<dbReference type="InterPro" id="IPR036034">
    <property type="entry name" value="PDZ_sf"/>
</dbReference>
<evidence type="ECO:0000256" key="1">
    <source>
        <dbReference type="ARBA" id="ARBA00009179"/>
    </source>
</evidence>
<dbReference type="PROSITE" id="PS50106">
    <property type="entry name" value="PDZ"/>
    <property type="match status" value="1"/>
</dbReference>
<dbReference type="PANTHER" id="PTHR32060">
    <property type="entry name" value="TAIL-SPECIFIC PROTEASE"/>
    <property type="match status" value="1"/>
</dbReference>
<dbReference type="InterPro" id="IPR005151">
    <property type="entry name" value="Tail-specific_protease"/>
</dbReference>
<keyword evidence="3 5" id="KW-0378">Hydrolase</keyword>
<feature type="domain" description="PDZ" evidence="8">
    <location>
        <begin position="93"/>
        <end position="159"/>
    </location>
</feature>
<gene>
    <name evidence="9" type="ORF">HZF05_01855</name>
</gene>
<comment type="caution">
    <text evidence="9">The sequence shown here is derived from an EMBL/GenBank/DDBJ whole genome shotgun (WGS) entry which is preliminary data.</text>
</comment>
<feature type="region of interest" description="Disordered" evidence="6">
    <location>
        <begin position="351"/>
        <end position="382"/>
    </location>
</feature>
<accession>A0A838L0G4</accession>
<dbReference type="Pfam" id="PF03572">
    <property type="entry name" value="Peptidase_S41"/>
    <property type="match status" value="1"/>
</dbReference>
<evidence type="ECO:0000259" key="8">
    <source>
        <dbReference type="PROSITE" id="PS50106"/>
    </source>
</evidence>
<dbReference type="AlphaFoldDB" id="A0A838L0G4"/>
<keyword evidence="10" id="KW-1185">Reference proteome</keyword>
<dbReference type="Pfam" id="PF22694">
    <property type="entry name" value="CtpB_N-like"/>
    <property type="match status" value="1"/>
</dbReference>
<dbReference type="SMART" id="SM00228">
    <property type="entry name" value="PDZ"/>
    <property type="match status" value="1"/>
</dbReference>
<dbReference type="Pfam" id="PF17820">
    <property type="entry name" value="PDZ_6"/>
    <property type="match status" value="1"/>
</dbReference>
<dbReference type="FunFam" id="2.30.42.10:FF:000063">
    <property type="entry name" value="Peptidase, S41 family"/>
    <property type="match status" value="1"/>
</dbReference>
<feature type="signal peptide" evidence="7">
    <location>
        <begin position="1"/>
        <end position="24"/>
    </location>
</feature>
<dbReference type="GO" id="GO:0006508">
    <property type="term" value="P:proteolysis"/>
    <property type="evidence" value="ECO:0007669"/>
    <property type="project" value="UniProtKB-KW"/>
</dbReference>
<protein>
    <submittedName>
        <fullName evidence="9">S41 family peptidase</fullName>
    </submittedName>
</protein>
<dbReference type="SMART" id="SM00245">
    <property type="entry name" value="TSPc"/>
    <property type="match status" value="1"/>
</dbReference>
<dbReference type="Proteomes" id="UP000570166">
    <property type="component" value="Unassembled WGS sequence"/>
</dbReference>
<dbReference type="RefSeq" id="WP_160364919.1">
    <property type="nucleotide sequence ID" value="NZ_JACEIB010000001.1"/>
</dbReference>
<proteinExistence type="inferred from homology"/>
<keyword evidence="4 5" id="KW-0720">Serine protease</keyword>